<dbReference type="GO" id="GO:0005634">
    <property type="term" value="C:nucleus"/>
    <property type="evidence" value="ECO:0007669"/>
    <property type="project" value="TreeGrafter"/>
</dbReference>
<dbReference type="EMBL" id="QUQM01000007">
    <property type="protein sequence ID" value="KAA8645885.1"/>
    <property type="molecule type" value="Genomic_DNA"/>
</dbReference>
<dbReference type="GO" id="GO:0051865">
    <property type="term" value="P:protein autoubiquitination"/>
    <property type="evidence" value="ECO:0007669"/>
    <property type="project" value="TreeGrafter"/>
</dbReference>
<dbReference type="OrthoDB" id="386949at2759"/>
<reference evidence="2 3" key="1">
    <citation type="submission" date="2019-08" db="EMBL/GenBank/DDBJ databases">
        <title>The genome sequence of a newly discovered highly antifungal drug resistant Aspergillus species, Aspergillus tanneri NIH 1004.</title>
        <authorList>
            <person name="Mounaud S."/>
            <person name="Singh I."/>
            <person name="Joardar V."/>
            <person name="Pakala S."/>
            <person name="Pakala S."/>
            <person name="Venepally P."/>
            <person name="Chung J.K."/>
            <person name="Losada L."/>
            <person name="Nierman W.C."/>
        </authorList>
    </citation>
    <scope>NUCLEOTIDE SEQUENCE [LARGE SCALE GENOMIC DNA]</scope>
    <source>
        <strain evidence="2 3">NIH1004</strain>
    </source>
</reference>
<evidence type="ECO:0000256" key="1">
    <source>
        <dbReference type="SAM" id="MobiDB-lite"/>
    </source>
</evidence>
<evidence type="ECO:0000313" key="3">
    <source>
        <dbReference type="Proteomes" id="UP000324241"/>
    </source>
</evidence>
<gene>
    <name evidence="2" type="ORF">ATNIH1004_007306</name>
</gene>
<dbReference type="GO" id="GO:0006513">
    <property type="term" value="P:protein monoubiquitination"/>
    <property type="evidence" value="ECO:0007669"/>
    <property type="project" value="TreeGrafter"/>
</dbReference>
<dbReference type="GO" id="GO:0030332">
    <property type="term" value="F:cyclin binding"/>
    <property type="evidence" value="ECO:0007669"/>
    <property type="project" value="TreeGrafter"/>
</dbReference>
<dbReference type="RefSeq" id="XP_033425246.1">
    <property type="nucleotide sequence ID" value="XM_033571931.1"/>
</dbReference>
<feature type="compositionally biased region" description="Basic and acidic residues" evidence="1">
    <location>
        <begin position="8"/>
        <end position="22"/>
    </location>
</feature>
<evidence type="ECO:0008006" key="4">
    <source>
        <dbReference type="Google" id="ProtNLM"/>
    </source>
</evidence>
<dbReference type="PANTHER" id="PTHR31531">
    <property type="entry name" value="E3 UBIQUITIN-PROTEIN LIGASE E3D FAMILY MEMBER"/>
    <property type="match status" value="1"/>
</dbReference>
<sequence length="362" mass="40535">MLTGGRHGIREPKNEGKCDGDQREYSFRMQIDNEDELFLSKEEPLDGFVPWTASDMLSTTRLGCRQCGSIVLDSPSLYHTDSINECPAGWVWKDLPSGNWAEMMDFWHCHKPDTEKEDTQDAAIRVPEDKNATVKGYGAANQVIANPGIVLVDVATFLVSEVDCSGLKQIQSEDIQKPSLDLQTEIHCENCNTLVGVEDIVSRGWRLFKTSLAASTKALKEDKGGTDWHTQSTETVVAAQLLELIERESTRRFVIHSGQKEGLLIWVFNPDLWYTNSSTTHSITAQRAMKILFQTVANVDEMLNPESGKASSLSLEELRLPANVFSAVLTALEGSNEMLPLSARRFREWRVGVMHRFVRSNA</sequence>
<dbReference type="Proteomes" id="UP000324241">
    <property type="component" value="Unassembled WGS sequence"/>
</dbReference>
<dbReference type="GO" id="GO:0005829">
    <property type="term" value="C:cytosol"/>
    <property type="evidence" value="ECO:0007669"/>
    <property type="project" value="TreeGrafter"/>
</dbReference>
<dbReference type="GO" id="GO:0000209">
    <property type="term" value="P:protein polyubiquitination"/>
    <property type="evidence" value="ECO:0007669"/>
    <property type="project" value="TreeGrafter"/>
</dbReference>
<protein>
    <recommendedName>
        <fullName evidence="4">Ubiquitin-conjugating enzyme E2C-binding protein</fullName>
    </recommendedName>
</protein>
<dbReference type="GeneID" id="54330008"/>
<dbReference type="GO" id="GO:0061630">
    <property type="term" value="F:ubiquitin protein ligase activity"/>
    <property type="evidence" value="ECO:0007669"/>
    <property type="project" value="TreeGrafter"/>
</dbReference>
<dbReference type="GO" id="GO:0000151">
    <property type="term" value="C:ubiquitin ligase complex"/>
    <property type="evidence" value="ECO:0007669"/>
    <property type="project" value="TreeGrafter"/>
</dbReference>
<dbReference type="PANTHER" id="PTHR31531:SF2">
    <property type="entry name" value="E3 UBIQUITIN-PROTEIN LIGASE E3D"/>
    <property type="match status" value="1"/>
</dbReference>
<comment type="caution">
    <text evidence="2">The sequence shown here is derived from an EMBL/GenBank/DDBJ whole genome shotgun (WGS) entry which is preliminary data.</text>
</comment>
<proteinExistence type="predicted"/>
<evidence type="ECO:0000313" key="2">
    <source>
        <dbReference type="EMBL" id="KAA8645885.1"/>
    </source>
</evidence>
<dbReference type="AlphaFoldDB" id="A0A5M9MFZ1"/>
<accession>A0A5M9MFZ1</accession>
<dbReference type="GO" id="GO:0031624">
    <property type="term" value="F:ubiquitin conjugating enzyme binding"/>
    <property type="evidence" value="ECO:0007669"/>
    <property type="project" value="TreeGrafter"/>
</dbReference>
<organism evidence="2 3">
    <name type="scientific">Aspergillus tanneri</name>
    <dbReference type="NCBI Taxonomy" id="1220188"/>
    <lineage>
        <taxon>Eukaryota</taxon>
        <taxon>Fungi</taxon>
        <taxon>Dikarya</taxon>
        <taxon>Ascomycota</taxon>
        <taxon>Pezizomycotina</taxon>
        <taxon>Eurotiomycetes</taxon>
        <taxon>Eurotiomycetidae</taxon>
        <taxon>Eurotiales</taxon>
        <taxon>Aspergillaceae</taxon>
        <taxon>Aspergillus</taxon>
        <taxon>Aspergillus subgen. Circumdati</taxon>
    </lineage>
</organism>
<name>A0A5M9MFZ1_9EURO</name>
<feature type="region of interest" description="Disordered" evidence="1">
    <location>
        <begin position="1"/>
        <end position="22"/>
    </location>
</feature>
<dbReference type="Pfam" id="PF09814">
    <property type="entry name" value="HECT_2"/>
    <property type="match status" value="1"/>
</dbReference>
<dbReference type="InterPro" id="IPR019193">
    <property type="entry name" value="UBQ-conj_enz_E2-bd_prot"/>
</dbReference>
<dbReference type="GO" id="GO:0043161">
    <property type="term" value="P:proteasome-mediated ubiquitin-dependent protein catabolic process"/>
    <property type="evidence" value="ECO:0007669"/>
    <property type="project" value="TreeGrafter"/>
</dbReference>